<accession>A0A1H6FSJ8</accession>
<reference evidence="3" key="1">
    <citation type="submission" date="2016-10" db="EMBL/GenBank/DDBJ databases">
        <authorList>
            <person name="Varghese N."/>
            <person name="Submissions S."/>
        </authorList>
    </citation>
    <scope>NUCLEOTIDE SEQUENCE [LARGE SCALE GENOMIC DNA]</scope>
    <source>
        <strain evidence="3">ATCC 35263</strain>
    </source>
</reference>
<evidence type="ECO:0000259" key="1">
    <source>
        <dbReference type="SMART" id="SM00933"/>
    </source>
</evidence>
<dbReference type="SMART" id="SM00933">
    <property type="entry name" value="NurA"/>
    <property type="match status" value="1"/>
</dbReference>
<proteinExistence type="predicted"/>
<dbReference type="OrthoDB" id="5183296at2"/>
<evidence type="ECO:0000313" key="3">
    <source>
        <dbReference type="Proteomes" id="UP000222056"/>
    </source>
</evidence>
<protein>
    <submittedName>
        <fullName evidence="2">NurA domain-containing protein</fullName>
    </submittedName>
</protein>
<dbReference type="STRING" id="29539.SAMN02745716_1377"/>
<gene>
    <name evidence="2" type="ORF">SAMN02745716_1377</name>
</gene>
<dbReference type="Pfam" id="PF09376">
    <property type="entry name" value="NurA"/>
    <property type="match status" value="1"/>
</dbReference>
<feature type="domain" description="NurA" evidence="1">
    <location>
        <begin position="71"/>
        <end position="352"/>
    </location>
</feature>
<dbReference type="Proteomes" id="UP000222056">
    <property type="component" value="Unassembled WGS sequence"/>
</dbReference>
<dbReference type="AlphaFoldDB" id="A0A1H6FSJ8"/>
<name>A0A1H6FSJ8_THEAL</name>
<dbReference type="EMBL" id="FNWJ01000002">
    <property type="protein sequence ID" value="SEH13881.1"/>
    <property type="molecule type" value="Genomic_DNA"/>
</dbReference>
<evidence type="ECO:0000313" key="2">
    <source>
        <dbReference type="EMBL" id="SEH13881.1"/>
    </source>
</evidence>
<dbReference type="InterPro" id="IPR018977">
    <property type="entry name" value="NurA_domain"/>
</dbReference>
<sequence length="392" mass="43173">MTASNRPADHTPFADLPAALVEEVLEKTAEVADGLLASFQQVKADRQSLRNQLTNSGLVMGESSLGYPPLPTTCATDGSYAIERLLTTDLAAAAAVAVEGLTPPSEKRHWALPHHKTFVAAEPHLEDTATVLRAVMLGEELRLAANAPHDLVMMDGTLTLPIIYFNQALNTAPDAKQLRCAEEFLGHCSEYLEAYLVLLRSERSDKHYAALPKYSTRREIGRKLGWPPMYDDRGMLTILLDPGELTTPLQLEHPRDSKGDVTWHLNTGRLPVDAKKEATDLSGEIISALEAVCVFYYKPHSWLPALRVEVAGSVASNTQRLATVIQGLKHQTATPSMLEPYPLYLADRTAKALARAFPAFRQVTTQRVSEQYKGDIGEVFFAMHGYRSETGR</sequence>
<organism evidence="2 3">
    <name type="scientific">Thermoleophilum album</name>
    <dbReference type="NCBI Taxonomy" id="29539"/>
    <lineage>
        <taxon>Bacteria</taxon>
        <taxon>Bacillati</taxon>
        <taxon>Actinomycetota</taxon>
        <taxon>Thermoleophilia</taxon>
        <taxon>Thermoleophilales</taxon>
        <taxon>Thermoleophilaceae</taxon>
        <taxon>Thermoleophilum</taxon>
    </lineage>
</organism>
<keyword evidence="3" id="KW-1185">Reference proteome</keyword>